<name>A0A7X6L2Q7_9NOCA</name>
<keyword evidence="4 5" id="KW-0560">Oxidoreductase</keyword>
<sequence>MRTVAGPTDRVVVVGAGLAGLSAALYLTGAGHTVTLLERADHPGGRVGRYQCADYEIDSGATVLTLPELITDALAAVGRAPETCEPPLRIHRLAPGYHARFADGAQIRVFADPDAMAAEVERTCGPAEARGYRRLRAWLARVYAAEFTEFMDTNFDSPLDMVRLPEKRRALVELARLGGFGRLGPQVRRFLRDPRLARLFTFQALYAGMPPAQALAVYGAIPHMDTSLGVYFPEGGMRAIATALAQAFAEAGGTLELNAEVVGIDYAGRRARRARTADGRSFDCDALVLTADLGSLDRFGVRPRRGLRASPSALVAHGTVPAAVAARWPVQAHHTIEFGQAWDRTFTEITARRGRGKLMSDPSLLLTRPALTDPSLFVERGDGRHEPFSLLAPCPNLAAAPLDWPRLGPAYLRELLTVLEARGYRGIAEHFTVDRLDTPRTWLDYGMFAGTPFSAAHLFRQTGPFRSRNFPRSSDNVVIAGCGTTPGVGVPTALLSGKLAANRIAGEVGHTSRATPRTSRIVFETTP</sequence>
<dbReference type="Gene3D" id="3.50.50.60">
    <property type="entry name" value="FAD/NAD(P)-binding domain"/>
    <property type="match status" value="2"/>
</dbReference>
<dbReference type="GO" id="GO:0016627">
    <property type="term" value="F:oxidoreductase activity, acting on the CH-CH group of donors"/>
    <property type="evidence" value="ECO:0007669"/>
    <property type="project" value="UniProtKB-ARBA"/>
</dbReference>
<organism evidence="7 8">
    <name type="scientific">Nocardia gamkensis</name>
    <dbReference type="NCBI Taxonomy" id="352869"/>
    <lineage>
        <taxon>Bacteria</taxon>
        <taxon>Bacillati</taxon>
        <taxon>Actinomycetota</taxon>
        <taxon>Actinomycetes</taxon>
        <taxon>Mycobacteriales</taxon>
        <taxon>Nocardiaceae</taxon>
        <taxon>Nocardia</taxon>
    </lineage>
</organism>
<proteinExistence type="inferred from homology"/>
<keyword evidence="8" id="KW-1185">Reference proteome</keyword>
<dbReference type="AlphaFoldDB" id="A0A7X6L2Q7"/>
<dbReference type="GO" id="GO:0016117">
    <property type="term" value="P:carotenoid biosynthetic process"/>
    <property type="evidence" value="ECO:0007669"/>
    <property type="project" value="UniProtKB-KW"/>
</dbReference>
<dbReference type="InterPro" id="IPR008150">
    <property type="entry name" value="Phytoene_DH_bac_CS"/>
</dbReference>
<dbReference type="InterPro" id="IPR002937">
    <property type="entry name" value="Amino_oxidase"/>
</dbReference>
<reference evidence="7 8" key="1">
    <citation type="submission" date="2020-04" db="EMBL/GenBank/DDBJ databases">
        <title>MicrobeNet Type strains.</title>
        <authorList>
            <person name="Nicholson A.C."/>
        </authorList>
    </citation>
    <scope>NUCLEOTIDE SEQUENCE [LARGE SCALE GENOMIC DNA]</scope>
    <source>
        <strain evidence="7 8">DSM 44956</strain>
    </source>
</reference>
<protein>
    <submittedName>
        <fullName evidence="7">Phytoene desaturase</fullName>
    </submittedName>
</protein>
<gene>
    <name evidence="7" type="primary">crtI</name>
    <name evidence="7" type="ORF">HGB38_11065</name>
</gene>
<evidence type="ECO:0000259" key="6">
    <source>
        <dbReference type="Pfam" id="PF01593"/>
    </source>
</evidence>
<comment type="pathway">
    <text evidence="1 5">Carotenoid biosynthesis.</text>
</comment>
<dbReference type="SUPFAM" id="SSF51905">
    <property type="entry name" value="FAD/NAD(P)-binding domain"/>
    <property type="match status" value="1"/>
</dbReference>
<dbReference type="InterPro" id="IPR014105">
    <property type="entry name" value="Carotenoid/retinoid_OxRdtase"/>
</dbReference>
<evidence type="ECO:0000313" key="7">
    <source>
        <dbReference type="EMBL" id="NKY26759.1"/>
    </source>
</evidence>
<dbReference type="Proteomes" id="UP000540698">
    <property type="component" value="Unassembled WGS sequence"/>
</dbReference>
<dbReference type="PROSITE" id="PS00982">
    <property type="entry name" value="PHYTOENE_DH"/>
    <property type="match status" value="1"/>
</dbReference>
<evidence type="ECO:0000256" key="2">
    <source>
        <dbReference type="ARBA" id="ARBA00006046"/>
    </source>
</evidence>
<dbReference type="PANTHER" id="PTHR43734">
    <property type="entry name" value="PHYTOENE DESATURASE"/>
    <property type="match status" value="1"/>
</dbReference>
<dbReference type="NCBIfam" id="TIGR02734">
    <property type="entry name" value="crtI_fam"/>
    <property type="match status" value="1"/>
</dbReference>
<evidence type="ECO:0000256" key="3">
    <source>
        <dbReference type="ARBA" id="ARBA00022746"/>
    </source>
</evidence>
<evidence type="ECO:0000256" key="4">
    <source>
        <dbReference type="ARBA" id="ARBA00023002"/>
    </source>
</evidence>
<dbReference type="RefSeq" id="WP_062977566.1">
    <property type="nucleotide sequence ID" value="NZ_JAAXOS010000005.1"/>
</dbReference>
<keyword evidence="3 5" id="KW-0125">Carotenoid biosynthesis</keyword>
<feature type="domain" description="Amine oxidase" evidence="6">
    <location>
        <begin position="18"/>
        <end position="504"/>
    </location>
</feature>
<dbReference type="PANTHER" id="PTHR43734:SF1">
    <property type="entry name" value="PHYTOENE DESATURASE"/>
    <property type="match status" value="1"/>
</dbReference>
<comment type="similarity">
    <text evidence="2 5">Belongs to the carotenoid/retinoid oxidoreductase family.</text>
</comment>
<evidence type="ECO:0000256" key="1">
    <source>
        <dbReference type="ARBA" id="ARBA00004829"/>
    </source>
</evidence>
<dbReference type="Pfam" id="PF01593">
    <property type="entry name" value="Amino_oxidase"/>
    <property type="match status" value="1"/>
</dbReference>
<accession>A0A7X6L2Q7</accession>
<comment type="caution">
    <text evidence="7">The sequence shown here is derived from an EMBL/GenBank/DDBJ whole genome shotgun (WGS) entry which is preliminary data.</text>
</comment>
<dbReference type="InterPro" id="IPR036188">
    <property type="entry name" value="FAD/NAD-bd_sf"/>
</dbReference>
<evidence type="ECO:0000256" key="5">
    <source>
        <dbReference type="RuleBase" id="RU362075"/>
    </source>
</evidence>
<dbReference type="EMBL" id="JAAXOS010000005">
    <property type="protein sequence ID" value="NKY26759.1"/>
    <property type="molecule type" value="Genomic_DNA"/>
</dbReference>
<evidence type="ECO:0000313" key="8">
    <source>
        <dbReference type="Proteomes" id="UP000540698"/>
    </source>
</evidence>